<dbReference type="CDD" id="cd00090">
    <property type="entry name" value="HTH_ARSR"/>
    <property type="match status" value="1"/>
</dbReference>
<gene>
    <name evidence="1" type="ORF">ACFU0X_30795</name>
</gene>
<dbReference type="RefSeq" id="WP_381728574.1">
    <property type="nucleotide sequence ID" value="NZ_JBHVBU010000144.1"/>
</dbReference>
<dbReference type="InterPro" id="IPR036388">
    <property type="entry name" value="WH-like_DNA-bd_sf"/>
</dbReference>
<dbReference type="EMBL" id="JBHVBU010000144">
    <property type="protein sequence ID" value="MFE7967374.1"/>
    <property type="molecule type" value="Genomic_DNA"/>
</dbReference>
<sequence length="329" mass="36185">MRGHTALHLGTLDDARVSVAYHQGATVLSLIADVFGGRSHGVPSQWRRMVRDAVPAGTGQVLRPLFDPEYSVIPDCVTPTASMPRGDVLVQCQQLHDLSATDLLAELETEFSTVVPPQWRPVVDRPTQWIRVYAQVIQAVWQAFMPVWERARPLLERETERVGSAVVRGCTDTVLSGLSSRSRLTGDRLLLPDPQNDTYALDGRRIVLVPVVSGPRTCMFALDRTDLVWIGYPLPGVGRLWDADVGPRPDPARDALTLVVGDVRARVLRAVGTPATMGDVAARVGCSPANLTHHCVRLEQSGLIVRRREGQYVRLVRTPRGHALVDLLT</sequence>
<proteinExistence type="predicted"/>
<organism evidence="1 2">
    <name type="scientific">Streptomyces cellulosae</name>
    <dbReference type="NCBI Taxonomy" id="1968"/>
    <lineage>
        <taxon>Bacteria</taxon>
        <taxon>Bacillati</taxon>
        <taxon>Actinomycetota</taxon>
        <taxon>Actinomycetes</taxon>
        <taxon>Kitasatosporales</taxon>
        <taxon>Streptomycetaceae</taxon>
        <taxon>Streptomyces</taxon>
    </lineage>
</organism>
<keyword evidence="2" id="KW-1185">Reference proteome</keyword>
<dbReference type="InterPro" id="IPR011991">
    <property type="entry name" value="ArsR-like_HTH"/>
</dbReference>
<dbReference type="InterPro" id="IPR036390">
    <property type="entry name" value="WH_DNA-bd_sf"/>
</dbReference>
<evidence type="ECO:0000313" key="2">
    <source>
        <dbReference type="Proteomes" id="UP001600650"/>
    </source>
</evidence>
<dbReference type="Gene3D" id="1.10.10.10">
    <property type="entry name" value="Winged helix-like DNA-binding domain superfamily/Winged helix DNA-binding domain"/>
    <property type="match status" value="1"/>
</dbReference>
<dbReference type="Pfam" id="PF12840">
    <property type="entry name" value="HTH_20"/>
    <property type="match status" value="1"/>
</dbReference>
<dbReference type="SUPFAM" id="SSF46785">
    <property type="entry name" value="Winged helix' DNA-binding domain"/>
    <property type="match status" value="1"/>
</dbReference>
<comment type="caution">
    <text evidence="1">The sequence shown here is derived from an EMBL/GenBank/DDBJ whole genome shotgun (WGS) entry which is preliminary data.</text>
</comment>
<reference evidence="1 2" key="1">
    <citation type="submission" date="2024-09" db="EMBL/GenBank/DDBJ databases">
        <title>The Natural Products Discovery Center: Release of the First 8490 Sequenced Strains for Exploring Actinobacteria Biosynthetic Diversity.</title>
        <authorList>
            <person name="Kalkreuter E."/>
            <person name="Kautsar S.A."/>
            <person name="Yang D."/>
            <person name="Bader C.D."/>
            <person name="Teijaro C.N."/>
            <person name="Fluegel L."/>
            <person name="Davis C.M."/>
            <person name="Simpson J.R."/>
            <person name="Lauterbach L."/>
            <person name="Steele A.D."/>
            <person name="Gui C."/>
            <person name="Meng S."/>
            <person name="Li G."/>
            <person name="Viehrig K."/>
            <person name="Ye F."/>
            <person name="Su P."/>
            <person name="Kiefer A.F."/>
            <person name="Nichols A."/>
            <person name="Cepeda A.J."/>
            <person name="Yan W."/>
            <person name="Fan B."/>
            <person name="Jiang Y."/>
            <person name="Adhikari A."/>
            <person name="Zheng C.-J."/>
            <person name="Schuster L."/>
            <person name="Cowan T.M."/>
            <person name="Smanski M.J."/>
            <person name="Chevrette M.G."/>
            <person name="De Carvalho L.P.S."/>
            <person name="Shen B."/>
        </authorList>
    </citation>
    <scope>NUCLEOTIDE SEQUENCE [LARGE SCALE GENOMIC DNA]</scope>
    <source>
        <strain evidence="1 2">NPDC057399</strain>
    </source>
</reference>
<protein>
    <submittedName>
        <fullName evidence="1">ArsR/SmtB family transcription factor</fullName>
    </submittedName>
</protein>
<dbReference type="Proteomes" id="UP001600650">
    <property type="component" value="Unassembled WGS sequence"/>
</dbReference>
<name>A0ABW6JPN6_STRCE</name>
<evidence type="ECO:0000313" key="1">
    <source>
        <dbReference type="EMBL" id="MFE7967374.1"/>
    </source>
</evidence>
<accession>A0ABW6JPN6</accession>